<keyword evidence="3" id="KW-0507">mRNA processing</keyword>
<protein>
    <submittedName>
        <fullName evidence="13">U2 small nuclear ribonucleoprotein B</fullName>
    </submittedName>
</protein>
<evidence type="ECO:0000256" key="1">
    <source>
        <dbReference type="ARBA" id="ARBA00004123"/>
    </source>
</evidence>
<comment type="subcellular location">
    <subcellularLocation>
        <location evidence="1">Nucleus</location>
    </subcellularLocation>
</comment>
<dbReference type="AlphaFoldDB" id="A0A6G1SC90"/>
<evidence type="ECO:0000256" key="4">
    <source>
        <dbReference type="ARBA" id="ARBA00022728"/>
    </source>
</evidence>
<evidence type="ECO:0000256" key="6">
    <source>
        <dbReference type="ARBA" id="ARBA00022884"/>
    </source>
</evidence>
<feature type="compositionally biased region" description="Polar residues" evidence="11">
    <location>
        <begin position="17"/>
        <end position="31"/>
    </location>
</feature>
<gene>
    <name evidence="13" type="primary">Snrpb2</name>
    <name evidence="13" type="ORF">g.21089</name>
</gene>
<evidence type="ECO:0000256" key="9">
    <source>
        <dbReference type="ARBA" id="ARBA00023274"/>
    </source>
</evidence>
<feature type="compositionally biased region" description="Polar residues" evidence="11">
    <location>
        <begin position="38"/>
        <end position="47"/>
    </location>
</feature>
<evidence type="ECO:0000256" key="2">
    <source>
        <dbReference type="ARBA" id="ARBA00007243"/>
    </source>
</evidence>
<dbReference type="GO" id="GO:0008380">
    <property type="term" value="P:RNA splicing"/>
    <property type="evidence" value="ECO:0007669"/>
    <property type="project" value="UniProtKB-KW"/>
</dbReference>
<keyword evidence="7" id="KW-0508">mRNA splicing</keyword>
<dbReference type="PROSITE" id="PS50102">
    <property type="entry name" value="RRM"/>
    <property type="match status" value="2"/>
</dbReference>
<keyword evidence="9 13" id="KW-0687">Ribonucleoprotein</keyword>
<dbReference type="CDD" id="cd12246">
    <property type="entry name" value="RRM1_U1A_like"/>
    <property type="match status" value="1"/>
</dbReference>
<sequence>MDTNQDQGAETTAAPPHSSSSLAMDTTTNPEDNPLAMATTSSSSITNDPPPTQMAPTIATNTTTTNQSISEVAPKHTIYINNLNDKIKIEPMKQALYAAFSQFGPIIDVVMRKSYRLRGQAFIIFRDIESAARALRTMQGFIFYDKPLRILYAKTESDTITRQRGTFVQRPAKPKLEIKKREKSMMNGGSFAGDRHQQNNRATMMQEVVDQEPNKILFLTNLPDETNEAMLTLLFNQFPGFKEVRLIPGRSDIAFVEFENEYFAGTAKEALNGFNLSPTHKMRITFAKK</sequence>
<dbReference type="Gene3D" id="3.30.70.330">
    <property type="match status" value="2"/>
</dbReference>
<organism evidence="13">
    <name type="scientific">Aceria tosichella</name>
    <name type="common">wheat curl mite</name>
    <dbReference type="NCBI Taxonomy" id="561515"/>
    <lineage>
        <taxon>Eukaryota</taxon>
        <taxon>Metazoa</taxon>
        <taxon>Ecdysozoa</taxon>
        <taxon>Arthropoda</taxon>
        <taxon>Chelicerata</taxon>
        <taxon>Arachnida</taxon>
        <taxon>Acari</taxon>
        <taxon>Acariformes</taxon>
        <taxon>Trombidiformes</taxon>
        <taxon>Prostigmata</taxon>
        <taxon>Eupodina</taxon>
        <taxon>Eriophyoidea</taxon>
        <taxon>Eriophyidae</taxon>
        <taxon>Eriophyinae</taxon>
        <taxon>Aceriini</taxon>
        <taxon>Aceria</taxon>
    </lineage>
</organism>
<proteinExistence type="inferred from homology"/>
<dbReference type="FunFam" id="3.30.70.330:FF:000029">
    <property type="entry name" value="U2 small nuclear ribonucleoprotein B"/>
    <property type="match status" value="1"/>
</dbReference>
<dbReference type="GO" id="GO:0006397">
    <property type="term" value="P:mRNA processing"/>
    <property type="evidence" value="ECO:0007669"/>
    <property type="project" value="UniProtKB-KW"/>
</dbReference>
<accession>A0A6G1SC90</accession>
<keyword evidence="6 10" id="KW-0694">RNA-binding</keyword>
<keyword evidence="5" id="KW-0677">Repeat</keyword>
<evidence type="ECO:0000313" key="13">
    <source>
        <dbReference type="EMBL" id="MDE47989.1"/>
    </source>
</evidence>
<evidence type="ECO:0000259" key="12">
    <source>
        <dbReference type="PROSITE" id="PS50102"/>
    </source>
</evidence>
<evidence type="ECO:0000256" key="3">
    <source>
        <dbReference type="ARBA" id="ARBA00022664"/>
    </source>
</evidence>
<dbReference type="EMBL" id="GGYP01003218">
    <property type="protein sequence ID" value="MDE47989.1"/>
    <property type="molecule type" value="Transcribed_RNA"/>
</dbReference>
<feature type="compositionally biased region" description="Polar residues" evidence="11">
    <location>
        <begin position="1"/>
        <end position="10"/>
    </location>
</feature>
<evidence type="ECO:0000256" key="7">
    <source>
        <dbReference type="ARBA" id="ARBA00023187"/>
    </source>
</evidence>
<name>A0A6G1SC90_9ACAR</name>
<dbReference type="GO" id="GO:0005681">
    <property type="term" value="C:spliceosomal complex"/>
    <property type="evidence" value="ECO:0007669"/>
    <property type="project" value="UniProtKB-KW"/>
</dbReference>
<evidence type="ECO:0000256" key="5">
    <source>
        <dbReference type="ARBA" id="ARBA00022737"/>
    </source>
</evidence>
<dbReference type="Pfam" id="PF00076">
    <property type="entry name" value="RRM_1"/>
    <property type="match status" value="2"/>
</dbReference>
<dbReference type="SMART" id="SM00360">
    <property type="entry name" value="RRM"/>
    <property type="match status" value="2"/>
</dbReference>
<dbReference type="PANTHER" id="PTHR10501">
    <property type="entry name" value="U1 SMALL NUCLEAR RIBONUCLEOPROTEIN A/U2 SMALL NUCLEAR RIBONUCLEOPROTEIN B"/>
    <property type="match status" value="1"/>
</dbReference>
<dbReference type="GO" id="GO:0003723">
    <property type="term" value="F:RNA binding"/>
    <property type="evidence" value="ECO:0007669"/>
    <property type="project" value="UniProtKB-UniRule"/>
</dbReference>
<keyword evidence="4" id="KW-0747">Spliceosome</keyword>
<dbReference type="InterPro" id="IPR000504">
    <property type="entry name" value="RRM_dom"/>
</dbReference>
<keyword evidence="8" id="KW-0539">Nucleus</keyword>
<feature type="domain" description="RRM" evidence="12">
    <location>
        <begin position="215"/>
        <end position="289"/>
    </location>
</feature>
<dbReference type="InterPro" id="IPR012677">
    <property type="entry name" value="Nucleotide-bd_a/b_plait_sf"/>
</dbReference>
<evidence type="ECO:0000256" key="8">
    <source>
        <dbReference type="ARBA" id="ARBA00023242"/>
    </source>
</evidence>
<comment type="similarity">
    <text evidence="2">Belongs to the RRM U1 A/B'' family.</text>
</comment>
<dbReference type="GO" id="GO:0030532">
    <property type="term" value="C:small nuclear ribonucleoprotein complex"/>
    <property type="evidence" value="ECO:0007669"/>
    <property type="project" value="UniProtKB-ARBA"/>
</dbReference>
<evidence type="ECO:0000256" key="10">
    <source>
        <dbReference type="PROSITE-ProRule" id="PRU00176"/>
    </source>
</evidence>
<dbReference type="InterPro" id="IPR035979">
    <property type="entry name" value="RBD_domain_sf"/>
</dbReference>
<feature type="region of interest" description="Disordered" evidence="11">
    <location>
        <begin position="1"/>
        <end position="54"/>
    </location>
</feature>
<reference evidence="13" key="1">
    <citation type="submission" date="2018-10" db="EMBL/GenBank/DDBJ databases">
        <title>Transcriptome assembly of Aceria tosichella (Wheat curl mite) Type 2.</title>
        <authorList>
            <person name="Scully E.D."/>
            <person name="Geib S.M."/>
            <person name="Palmer N.A."/>
            <person name="Gupta A.K."/>
            <person name="Sarath G."/>
            <person name="Tatineni S."/>
        </authorList>
    </citation>
    <scope>NUCLEOTIDE SEQUENCE</scope>
    <source>
        <strain evidence="13">LincolnNE</strain>
    </source>
</reference>
<dbReference type="SUPFAM" id="SSF54928">
    <property type="entry name" value="RNA-binding domain, RBD"/>
    <property type="match status" value="1"/>
</dbReference>
<evidence type="ECO:0000256" key="11">
    <source>
        <dbReference type="SAM" id="MobiDB-lite"/>
    </source>
</evidence>
<feature type="domain" description="RRM" evidence="12">
    <location>
        <begin position="76"/>
        <end position="155"/>
    </location>
</feature>
<dbReference type="FunFam" id="3.30.70.330:FF:000039">
    <property type="entry name" value="U1 small nuclear ribonucleoprotein A"/>
    <property type="match status" value="1"/>
</dbReference>